<feature type="compositionally biased region" description="Low complexity" evidence="1">
    <location>
        <begin position="316"/>
        <end position="329"/>
    </location>
</feature>
<evidence type="ECO:0000256" key="2">
    <source>
        <dbReference type="SAM" id="SignalP"/>
    </source>
</evidence>
<keyword evidence="4" id="KW-1185">Reference proteome</keyword>
<name>A0A074ZT81_OPIVI</name>
<dbReference type="CTD" id="20327621"/>
<evidence type="ECO:0000256" key="1">
    <source>
        <dbReference type="SAM" id="MobiDB-lite"/>
    </source>
</evidence>
<protein>
    <submittedName>
        <fullName evidence="3">Uncharacterized protein</fullName>
    </submittedName>
</protein>
<feature type="signal peptide" evidence="2">
    <location>
        <begin position="1"/>
        <end position="21"/>
    </location>
</feature>
<feature type="chain" id="PRO_5001704315" evidence="2">
    <location>
        <begin position="22"/>
        <end position="519"/>
    </location>
</feature>
<sequence>MCSLQVSLAVAVVQLLDNTQSCCFAYFPAGQQLVTPIGSRHPSETFPSGADIYPTSPYGANLPMAFGGNQPTLRVTSPTGTSPMAPIYPGLYSHLTPLASADVGSPVSKLAAMGATPSAVSLNELFNSMRLTGSNYPTSELPQATDLSQMFSALSQHPAGFVNVSGYPIFSSPTGPPSVLTSIAAFMDSSQHPTVQATPGAPPQLSLVSIEPSPGATFSAGSAGDLHSTVTSYAPRLLQTSDSATHMSHLFGAQSVPVIARRPMDPSEITPTTTTTSDKRPSVRVPAPRGTFKQLPSSHAQAICLSSPPCSQFEFPSPTSSSSAPVPTTKVQHSASPDLITSSTSQSQLESPGSPKDASSSQSGSPFDGSRQSAVAASDGRSTDATATTSGSGSETTAVTATQPLTSKSNTGKRILNGRPSRPKSSEMFNQTNSRLQPPGETDTVTRLKRQSLWILVPAFHQSQTLPSVHRSVFQLFAVIVLLLHSLNVKGASTLFSILILNVFFSSSLHLAQCDCGFP</sequence>
<dbReference type="GeneID" id="20327621"/>
<dbReference type="STRING" id="6198.A0A074ZT81"/>
<organism evidence="3 4">
    <name type="scientific">Opisthorchis viverrini</name>
    <name type="common">Southeast Asian liver fluke</name>
    <dbReference type="NCBI Taxonomy" id="6198"/>
    <lineage>
        <taxon>Eukaryota</taxon>
        <taxon>Metazoa</taxon>
        <taxon>Spiralia</taxon>
        <taxon>Lophotrochozoa</taxon>
        <taxon>Platyhelminthes</taxon>
        <taxon>Trematoda</taxon>
        <taxon>Digenea</taxon>
        <taxon>Opisthorchiida</taxon>
        <taxon>Opisthorchiata</taxon>
        <taxon>Opisthorchiidae</taxon>
        <taxon>Opisthorchis</taxon>
    </lineage>
</organism>
<evidence type="ECO:0000313" key="3">
    <source>
        <dbReference type="EMBL" id="KER29042.1"/>
    </source>
</evidence>
<feature type="region of interest" description="Disordered" evidence="1">
    <location>
        <begin position="258"/>
        <end position="442"/>
    </location>
</feature>
<dbReference type="KEGG" id="ovi:T265_13454"/>
<feature type="compositionally biased region" description="Polar residues" evidence="1">
    <location>
        <begin position="403"/>
        <end position="412"/>
    </location>
</feature>
<feature type="non-terminal residue" evidence="3">
    <location>
        <position position="519"/>
    </location>
</feature>
<reference evidence="3 4" key="1">
    <citation type="submission" date="2013-11" db="EMBL/GenBank/DDBJ databases">
        <title>Opisthorchis viverrini - life in the bile duct.</title>
        <authorList>
            <person name="Young N.D."/>
            <person name="Nagarajan N."/>
            <person name="Lin S.J."/>
            <person name="Korhonen P.K."/>
            <person name="Jex A.R."/>
            <person name="Hall R.S."/>
            <person name="Safavi-Hemami H."/>
            <person name="Kaewkong W."/>
            <person name="Bertrand D."/>
            <person name="Gao S."/>
            <person name="Seet Q."/>
            <person name="Wongkham S."/>
            <person name="Teh B.T."/>
            <person name="Wongkham C."/>
            <person name="Intapan P.M."/>
            <person name="Maleewong W."/>
            <person name="Yang X."/>
            <person name="Hu M."/>
            <person name="Wang Z."/>
            <person name="Hofmann A."/>
            <person name="Sternberg P.W."/>
            <person name="Tan P."/>
            <person name="Wang J."/>
            <person name="Gasser R.B."/>
        </authorList>
    </citation>
    <scope>NUCLEOTIDE SEQUENCE [LARGE SCALE GENOMIC DNA]</scope>
</reference>
<dbReference type="OrthoDB" id="441329at2759"/>
<dbReference type="RefSeq" id="XP_009167220.1">
    <property type="nucleotide sequence ID" value="XM_009168956.1"/>
</dbReference>
<feature type="compositionally biased region" description="Polar residues" evidence="1">
    <location>
        <begin position="330"/>
        <end position="351"/>
    </location>
</feature>
<dbReference type="AlphaFoldDB" id="A0A074ZT81"/>
<gene>
    <name evidence="3" type="ORF">T265_13454</name>
</gene>
<keyword evidence="2" id="KW-0732">Signal</keyword>
<feature type="compositionally biased region" description="Polar residues" evidence="1">
    <location>
        <begin position="427"/>
        <end position="436"/>
    </location>
</feature>
<proteinExistence type="predicted"/>
<accession>A0A074ZT81</accession>
<evidence type="ECO:0000313" key="4">
    <source>
        <dbReference type="Proteomes" id="UP000054324"/>
    </source>
</evidence>
<dbReference type="EMBL" id="KL596686">
    <property type="protein sequence ID" value="KER29042.1"/>
    <property type="molecule type" value="Genomic_DNA"/>
</dbReference>
<dbReference type="Proteomes" id="UP000054324">
    <property type="component" value="Unassembled WGS sequence"/>
</dbReference>
<feature type="compositionally biased region" description="Low complexity" evidence="1">
    <location>
        <begin position="359"/>
        <end position="402"/>
    </location>
</feature>